<dbReference type="AlphaFoldDB" id="A0A1Q5Q7C8"/>
<gene>
    <name evidence="3" type="ORF">UA08_09015</name>
</gene>
<accession>A0A1Q5Q7C8</accession>
<evidence type="ECO:0000313" key="3">
    <source>
        <dbReference type="EMBL" id="OKL55754.1"/>
    </source>
</evidence>
<keyword evidence="4" id="KW-1185">Reference proteome</keyword>
<dbReference type="CDD" id="cd00920">
    <property type="entry name" value="Cupredoxin"/>
    <property type="match status" value="1"/>
</dbReference>
<evidence type="ECO:0000256" key="1">
    <source>
        <dbReference type="SAM" id="MobiDB-lite"/>
    </source>
</evidence>
<dbReference type="OrthoDB" id="2331100at2759"/>
<dbReference type="PANTHER" id="PTHR34883:SF15">
    <property type="entry name" value="EXTRACELLULAR SERINE-RICH PROTEIN"/>
    <property type="match status" value="1"/>
</dbReference>
<evidence type="ECO:0008006" key="5">
    <source>
        <dbReference type="Google" id="ProtNLM"/>
    </source>
</evidence>
<feature type="region of interest" description="Disordered" evidence="1">
    <location>
        <begin position="176"/>
        <end position="212"/>
    </location>
</feature>
<dbReference type="InterPro" id="IPR052953">
    <property type="entry name" value="Ser-rich/MCO-related"/>
</dbReference>
<name>A0A1Q5Q7C8_TALAT</name>
<dbReference type="SUPFAM" id="SSF49503">
    <property type="entry name" value="Cupredoxins"/>
    <property type="match status" value="1"/>
</dbReference>
<organism evidence="3 4">
    <name type="scientific">Talaromyces atroroseus</name>
    <dbReference type="NCBI Taxonomy" id="1441469"/>
    <lineage>
        <taxon>Eukaryota</taxon>
        <taxon>Fungi</taxon>
        <taxon>Dikarya</taxon>
        <taxon>Ascomycota</taxon>
        <taxon>Pezizomycotina</taxon>
        <taxon>Eurotiomycetes</taxon>
        <taxon>Eurotiomycetidae</taxon>
        <taxon>Eurotiales</taxon>
        <taxon>Trichocomaceae</taxon>
        <taxon>Talaromyces</taxon>
        <taxon>Talaromyces sect. Trachyspermi</taxon>
    </lineage>
</organism>
<keyword evidence="2" id="KW-0732">Signal</keyword>
<evidence type="ECO:0000256" key="2">
    <source>
        <dbReference type="SAM" id="SignalP"/>
    </source>
</evidence>
<proteinExistence type="predicted"/>
<dbReference type="PANTHER" id="PTHR34883">
    <property type="entry name" value="SERINE-RICH PROTEIN, PUTATIVE-RELATED-RELATED"/>
    <property type="match status" value="1"/>
</dbReference>
<dbReference type="Gene3D" id="2.60.40.420">
    <property type="entry name" value="Cupredoxins - blue copper proteins"/>
    <property type="match status" value="1"/>
</dbReference>
<dbReference type="STRING" id="1441469.A0A1Q5Q7C8"/>
<dbReference type="InterPro" id="IPR008972">
    <property type="entry name" value="Cupredoxin"/>
</dbReference>
<feature type="chain" id="PRO_5012298816" description="Phytocyanin domain-containing protein" evidence="2">
    <location>
        <begin position="23"/>
        <end position="238"/>
    </location>
</feature>
<dbReference type="RefSeq" id="XP_020115875.1">
    <property type="nucleotide sequence ID" value="XM_020264074.1"/>
</dbReference>
<protein>
    <recommendedName>
        <fullName evidence="5">Phytocyanin domain-containing protein</fullName>
    </recommendedName>
</protein>
<dbReference type="Proteomes" id="UP000214365">
    <property type="component" value="Unassembled WGS sequence"/>
</dbReference>
<reference evidence="3 4" key="1">
    <citation type="submission" date="2015-06" db="EMBL/GenBank/DDBJ databases">
        <title>Talaromyces atroroseus IBT 11181 draft genome.</title>
        <authorList>
            <person name="Rasmussen K.B."/>
            <person name="Rasmussen S."/>
            <person name="Petersen B."/>
            <person name="Sicheritz-Ponten T."/>
            <person name="Mortensen U.H."/>
            <person name="Thrane U."/>
        </authorList>
    </citation>
    <scope>NUCLEOTIDE SEQUENCE [LARGE SCALE GENOMIC DNA]</scope>
    <source>
        <strain evidence="3 4">IBT 11181</strain>
    </source>
</reference>
<dbReference type="GeneID" id="31008771"/>
<comment type="caution">
    <text evidence="3">The sequence shown here is derived from an EMBL/GenBank/DDBJ whole genome shotgun (WGS) entry which is preliminary data.</text>
</comment>
<feature type="signal peptide" evidence="2">
    <location>
        <begin position="1"/>
        <end position="22"/>
    </location>
</feature>
<dbReference type="EMBL" id="LFMY01000018">
    <property type="protein sequence ID" value="OKL55754.1"/>
    <property type="molecule type" value="Genomic_DNA"/>
</dbReference>
<sequence>MLRLMTSSLFLLSSLLISLTQAQCNSTRTASTTSPTPSSLTIDVQVGLNGLTFSPPILTAAQGSTINFHFDPRNHSVAESRFASPCQYVDGGIWSGYVPTSRGVAPNIFSITLNDSNAHWLYCSQGSHCQAGMVMVINPPANSPDTLRAYTLAAHNTTQSTDGNVVSGGVIVGNSSSSSSSSSTASTSSASSSTASSLSSSSSSTGATSTSTSLAVGNAPSGWLGVAVLGVMWVVSRL</sequence>
<evidence type="ECO:0000313" key="4">
    <source>
        <dbReference type="Proteomes" id="UP000214365"/>
    </source>
</evidence>